<evidence type="ECO:0000313" key="1">
    <source>
        <dbReference type="EMBL" id="KAI4334228.1"/>
    </source>
</evidence>
<gene>
    <name evidence="1" type="ORF">L6164_018944</name>
</gene>
<proteinExistence type="predicted"/>
<comment type="caution">
    <text evidence="1">The sequence shown here is derived from an EMBL/GenBank/DDBJ whole genome shotgun (WGS) entry which is preliminary data.</text>
</comment>
<name>A0ACB9NCM6_BAUVA</name>
<evidence type="ECO:0000313" key="2">
    <source>
        <dbReference type="Proteomes" id="UP000828941"/>
    </source>
</evidence>
<dbReference type="Proteomes" id="UP000828941">
    <property type="component" value="Chromosome 7"/>
</dbReference>
<sequence>MQFLTAQNIRELYDCVEPEVVLCLLVHKVMLASLKEGVREGRVLLHDWLVILVAQYNDDYKLVPYSSGSSISSQIDVTFSQSPQMQPLPRLVFALLRNPLLRCHEGVHPDYRIFLQCLFSALEPSSLHRAVYPMMTSYSTPDKQAYPRHSLSLAALMTNDSPIFLLDAFTTLIVFYASTADPSQFPPPIIVY</sequence>
<dbReference type="EMBL" id="CM039432">
    <property type="protein sequence ID" value="KAI4334228.1"/>
    <property type="molecule type" value="Genomic_DNA"/>
</dbReference>
<accession>A0ACB9NCM6</accession>
<organism evidence="1 2">
    <name type="scientific">Bauhinia variegata</name>
    <name type="common">Purple orchid tree</name>
    <name type="synonym">Phanera variegata</name>
    <dbReference type="NCBI Taxonomy" id="167791"/>
    <lineage>
        <taxon>Eukaryota</taxon>
        <taxon>Viridiplantae</taxon>
        <taxon>Streptophyta</taxon>
        <taxon>Embryophyta</taxon>
        <taxon>Tracheophyta</taxon>
        <taxon>Spermatophyta</taxon>
        <taxon>Magnoliopsida</taxon>
        <taxon>eudicotyledons</taxon>
        <taxon>Gunneridae</taxon>
        <taxon>Pentapetalae</taxon>
        <taxon>rosids</taxon>
        <taxon>fabids</taxon>
        <taxon>Fabales</taxon>
        <taxon>Fabaceae</taxon>
        <taxon>Cercidoideae</taxon>
        <taxon>Cercideae</taxon>
        <taxon>Bauhiniinae</taxon>
        <taxon>Bauhinia</taxon>
    </lineage>
</organism>
<keyword evidence="2" id="KW-1185">Reference proteome</keyword>
<reference evidence="1 2" key="1">
    <citation type="journal article" date="2022" name="DNA Res.">
        <title>Chromosomal-level genome assembly of the orchid tree Bauhinia variegata (Leguminosae; Cercidoideae) supports the allotetraploid origin hypothesis of Bauhinia.</title>
        <authorList>
            <person name="Zhong Y."/>
            <person name="Chen Y."/>
            <person name="Zheng D."/>
            <person name="Pang J."/>
            <person name="Liu Y."/>
            <person name="Luo S."/>
            <person name="Meng S."/>
            <person name="Qian L."/>
            <person name="Wei D."/>
            <person name="Dai S."/>
            <person name="Zhou R."/>
        </authorList>
    </citation>
    <scope>NUCLEOTIDE SEQUENCE [LARGE SCALE GENOMIC DNA]</scope>
    <source>
        <strain evidence="1">BV-YZ2020</strain>
    </source>
</reference>
<protein>
    <submittedName>
        <fullName evidence="1">Uncharacterized protein</fullName>
    </submittedName>
</protein>